<feature type="region of interest" description="Disordered" evidence="3">
    <location>
        <begin position="30"/>
        <end position="99"/>
    </location>
</feature>
<dbReference type="PROSITE" id="PS51677">
    <property type="entry name" value="NODB"/>
    <property type="match status" value="1"/>
</dbReference>
<evidence type="ECO:0000313" key="7">
    <source>
        <dbReference type="Proteomes" id="UP001501470"/>
    </source>
</evidence>
<evidence type="ECO:0000259" key="5">
    <source>
        <dbReference type="PROSITE" id="PS51677"/>
    </source>
</evidence>
<reference evidence="6 7" key="1">
    <citation type="journal article" date="2019" name="Int. J. Syst. Evol. Microbiol.">
        <title>The Global Catalogue of Microorganisms (GCM) 10K type strain sequencing project: providing services to taxonomists for standard genome sequencing and annotation.</title>
        <authorList>
            <consortium name="The Broad Institute Genomics Platform"/>
            <consortium name="The Broad Institute Genome Sequencing Center for Infectious Disease"/>
            <person name="Wu L."/>
            <person name="Ma J."/>
        </authorList>
    </citation>
    <scope>NUCLEOTIDE SEQUENCE [LARGE SCALE GENOMIC DNA]</scope>
    <source>
        <strain evidence="6 7">JCM 15933</strain>
    </source>
</reference>
<dbReference type="RefSeq" id="WP_344500976.1">
    <property type="nucleotide sequence ID" value="NZ_BAAAQD010000002.1"/>
</dbReference>
<dbReference type="CDD" id="cd10917">
    <property type="entry name" value="CE4_NodB_like_6s_7s"/>
    <property type="match status" value="1"/>
</dbReference>
<dbReference type="InterPro" id="IPR050248">
    <property type="entry name" value="Polysacc_deacetylase_ArnD"/>
</dbReference>
<keyword evidence="7" id="KW-1185">Reference proteome</keyword>
<keyword evidence="1" id="KW-0479">Metal-binding</keyword>
<accession>A0ABN1ZS90</accession>
<evidence type="ECO:0000256" key="4">
    <source>
        <dbReference type="SAM" id="SignalP"/>
    </source>
</evidence>
<dbReference type="SUPFAM" id="SSF88713">
    <property type="entry name" value="Glycoside hydrolase/deacetylase"/>
    <property type="match status" value="1"/>
</dbReference>
<feature type="compositionally biased region" description="Low complexity" evidence="3">
    <location>
        <begin position="60"/>
        <end position="93"/>
    </location>
</feature>
<protein>
    <recommendedName>
        <fullName evidence="5">NodB homology domain-containing protein</fullName>
    </recommendedName>
</protein>
<evidence type="ECO:0000256" key="3">
    <source>
        <dbReference type="SAM" id="MobiDB-lite"/>
    </source>
</evidence>
<dbReference type="Proteomes" id="UP001501470">
    <property type="component" value="Unassembled WGS sequence"/>
</dbReference>
<feature type="domain" description="NodB homology" evidence="5">
    <location>
        <begin position="103"/>
        <end position="292"/>
    </location>
</feature>
<feature type="signal peptide" evidence="4">
    <location>
        <begin position="1"/>
        <end position="23"/>
    </location>
</feature>
<dbReference type="EMBL" id="BAAAQD010000002">
    <property type="protein sequence ID" value="GAA1503091.1"/>
    <property type="molecule type" value="Genomic_DNA"/>
</dbReference>
<dbReference type="Gene3D" id="3.20.20.370">
    <property type="entry name" value="Glycoside hydrolase/deacetylase"/>
    <property type="match status" value="1"/>
</dbReference>
<dbReference type="PANTHER" id="PTHR10587:SF133">
    <property type="entry name" value="CHITIN DEACETYLASE 1-RELATED"/>
    <property type="match status" value="1"/>
</dbReference>
<organism evidence="6 7">
    <name type="scientific">Dactylosporangium maewongense</name>
    <dbReference type="NCBI Taxonomy" id="634393"/>
    <lineage>
        <taxon>Bacteria</taxon>
        <taxon>Bacillati</taxon>
        <taxon>Actinomycetota</taxon>
        <taxon>Actinomycetes</taxon>
        <taxon>Micromonosporales</taxon>
        <taxon>Micromonosporaceae</taxon>
        <taxon>Dactylosporangium</taxon>
    </lineage>
</organism>
<dbReference type="PANTHER" id="PTHR10587">
    <property type="entry name" value="GLYCOSYL TRANSFERASE-RELATED"/>
    <property type="match status" value="1"/>
</dbReference>
<feature type="chain" id="PRO_5045547153" description="NodB homology domain-containing protein" evidence="4">
    <location>
        <begin position="24"/>
        <end position="293"/>
    </location>
</feature>
<dbReference type="PROSITE" id="PS51257">
    <property type="entry name" value="PROKAR_LIPOPROTEIN"/>
    <property type="match status" value="1"/>
</dbReference>
<dbReference type="Pfam" id="PF01522">
    <property type="entry name" value="Polysacc_deac_1"/>
    <property type="match status" value="1"/>
</dbReference>
<name>A0ABN1ZS90_9ACTN</name>
<keyword evidence="4" id="KW-0732">Signal</keyword>
<keyword evidence="2" id="KW-0378">Hydrolase</keyword>
<dbReference type="InterPro" id="IPR011330">
    <property type="entry name" value="Glyco_hydro/deAcase_b/a-brl"/>
</dbReference>
<evidence type="ECO:0000256" key="2">
    <source>
        <dbReference type="ARBA" id="ARBA00022801"/>
    </source>
</evidence>
<sequence length="293" mass="30464">MTRTRLALGALISAAALALTGCAASDASSVSWHGPSSGVVDGGQDGGTQAHPISDSTAQAATGAGKPSASASATPSASTSAAPSASASATAPSDGIMRKTGNDGVALTFDDGPSADTPKLLAMLRQHNIKATFCVVGVAVQEFPQYLQEIVKDGHTLCNHTWKHDEKLGKKSADTIRADLQRTNDEIRKVVPGAQIKYFRHPGGNFTPAAVQIATELGMVSLGWTVDPSDWNTKKWSGNQMTQHIISNVRNNTKPGAVILSHDGGGDRSATLAAYKTLLPELKQQFTLVALPV</sequence>
<comment type="caution">
    <text evidence="6">The sequence shown here is derived from an EMBL/GenBank/DDBJ whole genome shotgun (WGS) entry which is preliminary data.</text>
</comment>
<evidence type="ECO:0000256" key="1">
    <source>
        <dbReference type="ARBA" id="ARBA00022723"/>
    </source>
</evidence>
<evidence type="ECO:0000313" key="6">
    <source>
        <dbReference type="EMBL" id="GAA1503091.1"/>
    </source>
</evidence>
<proteinExistence type="predicted"/>
<dbReference type="InterPro" id="IPR002509">
    <property type="entry name" value="NODB_dom"/>
</dbReference>
<gene>
    <name evidence="6" type="ORF">GCM10009827_015010</name>
</gene>